<sequence>MSTELVFRCLACELARDVRDMPCERCGAAPDLHVVEGDELDTYDPFALNRLVSAAAAARVAHALEVLAESHRRRARLWARLEQDHDAPRARWHRAEAASLERLRAVELVGAELEEVA</sequence>
<protein>
    <submittedName>
        <fullName evidence="1">Uncharacterized protein</fullName>
    </submittedName>
</protein>
<dbReference type="RefSeq" id="WP_237335746.1">
    <property type="nucleotide sequence ID" value="NZ_BAABCM010000009.1"/>
</dbReference>
<reference evidence="2" key="1">
    <citation type="journal article" date="2019" name="Int. J. Syst. Evol. Microbiol.">
        <title>The Global Catalogue of Microorganisms (GCM) 10K type strain sequencing project: providing services to taxonomists for standard genome sequencing and annotation.</title>
        <authorList>
            <consortium name="The Broad Institute Genomics Platform"/>
            <consortium name="The Broad Institute Genome Sequencing Center for Infectious Disease"/>
            <person name="Wu L."/>
            <person name="Ma J."/>
        </authorList>
    </citation>
    <scope>NUCLEOTIDE SEQUENCE [LARGE SCALE GENOMIC DNA]</scope>
    <source>
        <strain evidence="2">JCM 17017</strain>
    </source>
</reference>
<name>A0ABP7J1I9_9PSEU</name>
<gene>
    <name evidence="1" type="ORF">GCM10022380_57740</name>
</gene>
<keyword evidence="2" id="KW-1185">Reference proteome</keyword>
<evidence type="ECO:0000313" key="1">
    <source>
        <dbReference type="EMBL" id="GAA3831626.1"/>
    </source>
</evidence>
<dbReference type="EMBL" id="BAABCM010000009">
    <property type="protein sequence ID" value="GAA3831626.1"/>
    <property type="molecule type" value="Genomic_DNA"/>
</dbReference>
<proteinExistence type="predicted"/>
<organism evidence="1 2">
    <name type="scientific">Amycolatopsis tucumanensis</name>
    <dbReference type="NCBI Taxonomy" id="401106"/>
    <lineage>
        <taxon>Bacteria</taxon>
        <taxon>Bacillati</taxon>
        <taxon>Actinomycetota</taxon>
        <taxon>Actinomycetes</taxon>
        <taxon>Pseudonocardiales</taxon>
        <taxon>Pseudonocardiaceae</taxon>
        <taxon>Amycolatopsis</taxon>
    </lineage>
</organism>
<dbReference type="Proteomes" id="UP001501624">
    <property type="component" value="Unassembled WGS sequence"/>
</dbReference>
<accession>A0ABP7J1I9</accession>
<comment type="caution">
    <text evidence="1">The sequence shown here is derived from an EMBL/GenBank/DDBJ whole genome shotgun (WGS) entry which is preliminary data.</text>
</comment>
<evidence type="ECO:0000313" key="2">
    <source>
        <dbReference type="Proteomes" id="UP001501624"/>
    </source>
</evidence>